<dbReference type="EMBL" id="CM055095">
    <property type="protein sequence ID" value="KAJ7558753.1"/>
    <property type="molecule type" value="Genomic_DNA"/>
</dbReference>
<gene>
    <name evidence="1" type="ORF">O6H91_04G054200</name>
</gene>
<proteinExistence type="predicted"/>
<organism evidence="1 2">
    <name type="scientific">Diphasiastrum complanatum</name>
    <name type="common">Issler's clubmoss</name>
    <name type="synonym">Lycopodium complanatum</name>
    <dbReference type="NCBI Taxonomy" id="34168"/>
    <lineage>
        <taxon>Eukaryota</taxon>
        <taxon>Viridiplantae</taxon>
        <taxon>Streptophyta</taxon>
        <taxon>Embryophyta</taxon>
        <taxon>Tracheophyta</taxon>
        <taxon>Lycopodiopsida</taxon>
        <taxon>Lycopodiales</taxon>
        <taxon>Lycopodiaceae</taxon>
        <taxon>Lycopodioideae</taxon>
        <taxon>Diphasiastrum</taxon>
    </lineage>
</organism>
<protein>
    <submittedName>
        <fullName evidence="1">Uncharacterized protein</fullName>
    </submittedName>
</protein>
<evidence type="ECO:0000313" key="2">
    <source>
        <dbReference type="Proteomes" id="UP001162992"/>
    </source>
</evidence>
<name>A0ACC2DWZ8_DIPCM</name>
<comment type="caution">
    <text evidence="1">The sequence shown here is derived from an EMBL/GenBank/DDBJ whole genome shotgun (WGS) entry which is preliminary data.</text>
</comment>
<evidence type="ECO:0000313" key="1">
    <source>
        <dbReference type="EMBL" id="KAJ7558753.1"/>
    </source>
</evidence>
<reference evidence="2" key="1">
    <citation type="journal article" date="2024" name="Proc. Natl. Acad. Sci. U.S.A.">
        <title>Extraordinary preservation of gene collinearity over three hundred million years revealed in homosporous lycophytes.</title>
        <authorList>
            <person name="Li C."/>
            <person name="Wickell D."/>
            <person name="Kuo L.Y."/>
            <person name="Chen X."/>
            <person name="Nie B."/>
            <person name="Liao X."/>
            <person name="Peng D."/>
            <person name="Ji J."/>
            <person name="Jenkins J."/>
            <person name="Williams M."/>
            <person name="Shu S."/>
            <person name="Plott C."/>
            <person name="Barry K."/>
            <person name="Rajasekar S."/>
            <person name="Grimwood J."/>
            <person name="Han X."/>
            <person name="Sun S."/>
            <person name="Hou Z."/>
            <person name="He W."/>
            <person name="Dai G."/>
            <person name="Sun C."/>
            <person name="Schmutz J."/>
            <person name="Leebens-Mack J.H."/>
            <person name="Li F.W."/>
            <person name="Wang L."/>
        </authorList>
    </citation>
    <scope>NUCLEOTIDE SEQUENCE [LARGE SCALE GENOMIC DNA]</scope>
    <source>
        <strain evidence="2">cv. PW_Plant_1</strain>
    </source>
</reference>
<keyword evidence="2" id="KW-1185">Reference proteome</keyword>
<sequence>MHVHAFLCVLFLVGSCTNAKLIQKWASLCS</sequence>
<dbReference type="Proteomes" id="UP001162992">
    <property type="component" value="Chromosome 4"/>
</dbReference>
<accession>A0ACC2DWZ8</accession>